<evidence type="ECO:0000313" key="3">
    <source>
        <dbReference type="Proteomes" id="UP000663848"/>
    </source>
</evidence>
<name>A0A822FJ95_9BILA</name>
<accession>A0A822FJ95</accession>
<protein>
    <submittedName>
        <fullName evidence="2">Uncharacterized protein</fullName>
    </submittedName>
</protein>
<proteinExistence type="predicted"/>
<reference evidence="2" key="1">
    <citation type="submission" date="2021-02" db="EMBL/GenBank/DDBJ databases">
        <authorList>
            <person name="Nowell W R."/>
        </authorList>
    </citation>
    <scope>NUCLEOTIDE SEQUENCE</scope>
</reference>
<sequence length="51" mass="5963">MAHDETNEQTAMTITSQDSVFNDGKDQRLLKPRLTSIRFQFKNTVEKDFDN</sequence>
<evidence type="ECO:0000313" key="2">
    <source>
        <dbReference type="EMBL" id="CAF5128512.1"/>
    </source>
</evidence>
<feature type="non-terminal residue" evidence="2">
    <location>
        <position position="51"/>
    </location>
</feature>
<organism evidence="2 3">
    <name type="scientific">Rotaria socialis</name>
    <dbReference type="NCBI Taxonomy" id="392032"/>
    <lineage>
        <taxon>Eukaryota</taxon>
        <taxon>Metazoa</taxon>
        <taxon>Spiralia</taxon>
        <taxon>Gnathifera</taxon>
        <taxon>Rotifera</taxon>
        <taxon>Eurotatoria</taxon>
        <taxon>Bdelloidea</taxon>
        <taxon>Philodinida</taxon>
        <taxon>Philodinidae</taxon>
        <taxon>Rotaria</taxon>
    </lineage>
</organism>
<comment type="caution">
    <text evidence="2">The sequence shown here is derived from an EMBL/GenBank/DDBJ whole genome shotgun (WGS) entry which is preliminary data.</text>
</comment>
<evidence type="ECO:0000313" key="1">
    <source>
        <dbReference type="EMBL" id="CAF5112436.1"/>
    </source>
</evidence>
<dbReference type="AlphaFoldDB" id="A0A822FJ95"/>
<dbReference type="EMBL" id="CAJOBR010083505">
    <property type="protein sequence ID" value="CAF5128512.1"/>
    <property type="molecule type" value="Genomic_DNA"/>
</dbReference>
<dbReference type="EMBL" id="CAJOBR010076206">
    <property type="protein sequence ID" value="CAF5112436.1"/>
    <property type="molecule type" value="Genomic_DNA"/>
</dbReference>
<gene>
    <name evidence="1" type="ORF">QYT958_LOCUS45534</name>
    <name evidence="2" type="ORF">QYT958_LOCUS46580</name>
</gene>
<dbReference type="Proteomes" id="UP000663848">
    <property type="component" value="Unassembled WGS sequence"/>
</dbReference>